<name>A0A2I1RH56_FAUOS</name>
<gene>
    <name evidence="3" type="ORF">CYJ96_08705</name>
</gene>
<dbReference type="Pfam" id="PF09361">
    <property type="entry name" value="Phasin_2"/>
    <property type="match status" value="1"/>
</dbReference>
<protein>
    <submittedName>
        <fullName evidence="3">Phasin family protein</fullName>
    </submittedName>
</protein>
<dbReference type="EMBL" id="PKJS01000010">
    <property type="protein sequence ID" value="PKZ68448.1"/>
    <property type="molecule type" value="Genomic_DNA"/>
</dbReference>
<dbReference type="Proteomes" id="UP000234914">
    <property type="component" value="Unassembled WGS sequence"/>
</dbReference>
<evidence type="ECO:0000313" key="3">
    <source>
        <dbReference type="EMBL" id="PKZ68448.1"/>
    </source>
</evidence>
<sequence>MLKSYHIHFSHIFDYKMYCNLVFPNNPSFFSGSLMRSIMNNDFMDKMKDSSRQMYAPWSRFNQAMLRNAEKMTDFSLETMRHYSEMGLEQLRNVSSVDSPEAASSFNQKQTELLNKLGQKMLSDAQRLTELGNEIRNEVMSAMNEIYSQNASSLQDAMQSAASNASKTAEDFNRKVNENMHKAANQMSEAVKQTTQNMNKAATNVNAAATHTTNDVAQTQNSEAVKPAAKTTPAAK</sequence>
<feature type="compositionally biased region" description="Low complexity" evidence="1">
    <location>
        <begin position="226"/>
        <end position="236"/>
    </location>
</feature>
<evidence type="ECO:0000313" key="4">
    <source>
        <dbReference type="Proteomes" id="UP000234914"/>
    </source>
</evidence>
<evidence type="ECO:0000256" key="1">
    <source>
        <dbReference type="SAM" id="MobiDB-lite"/>
    </source>
</evidence>
<evidence type="ECO:0000259" key="2">
    <source>
        <dbReference type="Pfam" id="PF09361"/>
    </source>
</evidence>
<dbReference type="InterPro" id="IPR018968">
    <property type="entry name" value="Phasin"/>
</dbReference>
<feature type="region of interest" description="Disordered" evidence="1">
    <location>
        <begin position="207"/>
        <end position="236"/>
    </location>
</feature>
<proteinExistence type="predicted"/>
<dbReference type="InterPro" id="IPR014176">
    <property type="entry name" value="Phasin_subfam-3"/>
</dbReference>
<comment type="caution">
    <text evidence="3">The sequence shown here is derived from an EMBL/GenBank/DDBJ whole genome shotgun (WGS) entry which is preliminary data.</text>
</comment>
<reference evidence="3 4" key="1">
    <citation type="submission" date="2017-12" db="EMBL/GenBank/DDBJ databases">
        <title>Phylogenetic diversity of female urinary microbiome.</title>
        <authorList>
            <person name="Thomas-White K."/>
            <person name="Wolfe A.J."/>
        </authorList>
    </citation>
    <scope>NUCLEOTIDE SEQUENCE [LARGE SCALE GENOMIC DNA]</scope>
    <source>
        <strain evidence="3 4">UMB0416</strain>
    </source>
</reference>
<organism evidence="3 4">
    <name type="scientific">Faucicola osloensis</name>
    <name type="common">Moraxella osloensis</name>
    <dbReference type="NCBI Taxonomy" id="34062"/>
    <lineage>
        <taxon>Bacteria</taxon>
        <taxon>Pseudomonadati</taxon>
        <taxon>Pseudomonadota</taxon>
        <taxon>Gammaproteobacteria</taxon>
        <taxon>Moraxellales</taxon>
        <taxon>Moraxellaceae</taxon>
        <taxon>Faucicola</taxon>
    </lineage>
</organism>
<accession>A0A2I1RH56</accession>
<dbReference type="NCBIfam" id="TIGR02809">
    <property type="entry name" value="phasin_3"/>
    <property type="match status" value="1"/>
</dbReference>
<feature type="domain" description="Phasin" evidence="2">
    <location>
        <begin position="46"/>
        <end position="145"/>
    </location>
</feature>
<dbReference type="AlphaFoldDB" id="A0A2I1RH56"/>